<protein>
    <recommendedName>
        <fullName evidence="3">Reverse transcriptase domain-containing protein</fullName>
    </recommendedName>
</protein>
<gene>
    <name evidence="1" type="ORF">BSTOLATCC_MIC26254</name>
</gene>
<keyword evidence="2" id="KW-1185">Reference proteome</keyword>
<organism evidence="1 2">
    <name type="scientific">Blepharisma stoltei</name>
    <dbReference type="NCBI Taxonomy" id="1481888"/>
    <lineage>
        <taxon>Eukaryota</taxon>
        <taxon>Sar</taxon>
        <taxon>Alveolata</taxon>
        <taxon>Ciliophora</taxon>
        <taxon>Postciliodesmatophora</taxon>
        <taxon>Heterotrichea</taxon>
        <taxon>Heterotrichida</taxon>
        <taxon>Blepharismidae</taxon>
        <taxon>Blepharisma</taxon>
    </lineage>
</organism>
<comment type="caution">
    <text evidence="1">The sequence shown here is derived from an EMBL/GenBank/DDBJ whole genome shotgun (WGS) entry which is preliminary data.</text>
</comment>
<dbReference type="PANTHER" id="PTHR19446">
    <property type="entry name" value="REVERSE TRANSCRIPTASES"/>
    <property type="match status" value="1"/>
</dbReference>
<evidence type="ECO:0000313" key="2">
    <source>
        <dbReference type="Proteomes" id="UP001162131"/>
    </source>
</evidence>
<name>A0AAU9JHS2_9CILI</name>
<dbReference type="EMBL" id="CAJZBQ010000025">
    <property type="protein sequence ID" value="CAG9320337.1"/>
    <property type="molecule type" value="Genomic_DNA"/>
</dbReference>
<evidence type="ECO:0000313" key="1">
    <source>
        <dbReference type="EMBL" id="CAG9320337.1"/>
    </source>
</evidence>
<sequence>MNQALVVLLSKKPGSRNPTDFRPITLLNSAYKMIDKLIEARLAREVRQLKVMHPAQAGFMEGRATADQIFHLETII</sequence>
<dbReference type="Proteomes" id="UP001162131">
    <property type="component" value="Unassembled WGS sequence"/>
</dbReference>
<reference evidence="1" key="1">
    <citation type="submission" date="2021-09" db="EMBL/GenBank/DDBJ databases">
        <authorList>
            <consortium name="AG Swart"/>
            <person name="Singh M."/>
            <person name="Singh A."/>
            <person name="Seah K."/>
            <person name="Emmerich C."/>
        </authorList>
    </citation>
    <scope>NUCLEOTIDE SEQUENCE</scope>
    <source>
        <strain evidence="1">ATCC30299</strain>
    </source>
</reference>
<dbReference type="AlphaFoldDB" id="A0AAU9JHS2"/>
<accession>A0AAU9JHS2</accession>
<evidence type="ECO:0008006" key="3">
    <source>
        <dbReference type="Google" id="ProtNLM"/>
    </source>
</evidence>
<proteinExistence type="predicted"/>